<dbReference type="Gene3D" id="3.90.1140.10">
    <property type="entry name" value="Cyclic phosphodiesterase"/>
    <property type="match status" value="1"/>
</dbReference>
<dbReference type="NCBIfam" id="NF011704">
    <property type="entry name" value="PRK15124.1"/>
    <property type="match status" value="1"/>
</dbReference>
<organism evidence="3 4">
    <name type="scientific">Sodalis praecaptivus</name>
    <dbReference type="NCBI Taxonomy" id="1239307"/>
    <lineage>
        <taxon>Bacteria</taxon>
        <taxon>Pseudomonadati</taxon>
        <taxon>Pseudomonadota</taxon>
        <taxon>Gammaproteobacteria</taxon>
        <taxon>Enterobacterales</taxon>
        <taxon>Bruguierivoracaceae</taxon>
        <taxon>Sodalis</taxon>
    </lineage>
</organism>
<accession>W0I1E4</accession>
<feature type="active site" description="Proton donor" evidence="2">
    <location>
        <position position="55"/>
    </location>
</feature>
<dbReference type="HAMAP" id="MF_01940">
    <property type="entry name" value="RNA_CPDase"/>
    <property type="match status" value="1"/>
</dbReference>
<reference evidence="3 4" key="1">
    <citation type="journal article" date="2014" name="Genome Biol. Evol.">
        <title>Genome degeneration and adaptation in a nascent stage of symbiosis.</title>
        <authorList>
            <person name="Oakeson K.F."/>
            <person name="Gil R."/>
            <person name="Clayton A.L."/>
            <person name="Dunn D.M."/>
            <person name="von Niederhausern A.C."/>
            <person name="Hamil C."/>
            <person name="Aoyagi A."/>
            <person name="Duval B."/>
            <person name="Baca A."/>
            <person name="Silva F.J."/>
            <person name="Vallier A."/>
            <person name="Jackson D.G."/>
            <person name="Latorre A."/>
            <person name="Weiss R.B."/>
            <person name="Heddi A."/>
            <person name="Moya A."/>
            <person name="Dale C."/>
        </authorList>
    </citation>
    <scope>NUCLEOTIDE SEQUENCE [LARGE SCALE GENOMIC DNA]</scope>
    <source>
        <strain evidence="3 4">HS1</strain>
    </source>
</reference>
<dbReference type="HOGENOM" id="CLU_081251_2_1_6"/>
<proteinExistence type="inferred from homology"/>
<dbReference type="KEGG" id="sod:Sant_3303"/>
<evidence type="ECO:0000313" key="4">
    <source>
        <dbReference type="Proteomes" id="UP000019028"/>
    </source>
</evidence>
<dbReference type="GO" id="GO:0016874">
    <property type="term" value="F:ligase activity"/>
    <property type="evidence" value="ECO:0007669"/>
    <property type="project" value="UniProtKB-KW"/>
</dbReference>
<dbReference type="Proteomes" id="UP000019028">
    <property type="component" value="Chromosome"/>
</dbReference>
<keyword evidence="1 2" id="KW-0378">Hydrolase</keyword>
<dbReference type="GO" id="GO:0008664">
    <property type="term" value="F:RNA 2',3'-cyclic 3'-phosphodiesterase activity"/>
    <property type="evidence" value="ECO:0007669"/>
    <property type="project" value="UniProtKB-EC"/>
</dbReference>
<dbReference type="PANTHER" id="PTHR35561:SF1">
    <property type="entry name" value="RNA 2',3'-CYCLIC PHOSPHODIESTERASE"/>
    <property type="match status" value="1"/>
</dbReference>
<sequence>MPALSPRRPADASCAPRRLFFALTLPPALCRQLVAWRAARFPAETGRPVAQANLHLTLAFLGNVGAAQEQALRAAAGRLRQPAFDLRLDDCGHWPGAGVVWLGCRRAPRELLQLAAWLRDRAARNGCYQNSLPFHPHISLWRQATRPVALPPDTPGWTTRVSRFGLWLSAFDNGRVRYRLVQDWPLRRDGPQ</sequence>
<dbReference type="RefSeq" id="WP_025423431.1">
    <property type="nucleotide sequence ID" value="NZ_CP006569.1"/>
</dbReference>
<evidence type="ECO:0000313" key="3">
    <source>
        <dbReference type="EMBL" id="AHF78295.1"/>
    </source>
</evidence>
<comment type="function">
    <text evidence="2">Hydrolyzes RNA 2',3'-cyclic phosphodiester to an RNA 2'-phosphomonoester.</text>
</comment>
<dbReference type="AlphaFoldDB" id="W0I1E4"/>
<dbReference type="NCBIfam" id="TIGR02258">
    <property type="entry name" value="2_5_ligase"/>
    <property type="match status" value="1"/>
</dbReference>
<dbReference type="OrthoDB" id="7061261at2"/>
<keyword evidence="4" id="KW-1185">Reference proteome</keyword>
<dbReference type="PANTHER" id="PTHR35561">
    <property type="entry name" value="RNA 2',3'-CYCLIC PHOSPHODIESTERASE"/>
    <property type="match status" value="1"/>
</dbReference>
<comment type="caution">
    <text evidence="2">Lacks conserved residue(s) required for the propagation of feature annotation.</text>
</comment>
<name>W0I1E4_9GAMM</name>
<evidence type="ECO:0000256" key="2">
    <source>
        <dbReference type="HAMAP-Rule" id="MF_01940"/>
    </source>
</evidence>
<dbReference type="SUPFAM" id="SSF55144">
    <property type="entry name" value="LigT-like"/>
    <property type="match status" value="1"/>
</dbReference>
<comment type="catalytic activity">
    <reaction evidence="2">
        <text>a 3'-end 2',3'-cyclophospho-ribonucleotide-RNA + H2O = a 3'-end 2'-phospho-ribonucleotide-RNA + H(+)</text>
        <dbReference type="Rhea" id="RHEA:11828"/>
        <dbReference type="Rhea" id="RHEA-COMP:10464"/>
        <dbReference type="Rhea" id="RHEA-COMP:17353"/>
        <dbReference type="ChEBI" id="CHEBI:15377"/>
        <dbReference type="ChEBI" id="CHEBI:15378"/>
        <dbReference type="ChEBI" id="CHEBI:83064"/>
        <dbReference type="ChEBI" id="CHEBI:173113"/>
        <dbReference type="EC" id="3.1.4.58"/>
    </reaction>
</comment>
<protein>
    <recommendedName>
        <fullName evidence="2">RNA 2',3'-cyclic phosphodiesterase</fullName>
        <shortName evidence="2">RNA 2',3'-CPDase</shortName>
        <ecNumber evidence="2">3.1.4.58</ecNumber>
    </recommendedName>
</protein>
<keyword evidence="3" id="KW-0436">Ligase</keyword>
<dbReference type="GO" id="GO:0004113">
    <property type="term" value="F:2',3'-cyclic-nucleotide 3'-phosphodiesterase activity"/>
    <property type="evidence" value="ECO:0007669"/>
    <property type="project" value="InterPro"/>
</dbReference>
<dbReference type="InterPro" id="IPR004175">
    <property type="entry name" value="RNA_CPDase"/>
</dbReference>
<comment type="similarity">
    <text evidence="2">Belongs to the 2H phosphoesterase superfamily. ThpR family.</text>
</comment>
<evidence type="ECO:0000256" key="1">
    <source>
        <dbReference type="ARBA" id="ARBA00022801"/>
    </source>
</evidence>
<feature type="short sequence motif" description="HXTX 1" evidence="2">
    <location>
        <begin position="55"/>
        <end position="58"/>
    </location>
</feature>
<feature type="active site" description="Proton acceptor" evidence="2">
    <location>
        <position position="137"/>
    </location>
</feature>
<dbReference type="PATRIC" id="fig|1239307.3.peg.3636"/>
<dbReference type="EMBL" id="CP006569">
    <property type="protein sequence ID" value="AHF78295.1"/>
    <property type="molecule type" value="Genomic_DNA"/>
</dbReference>
<dbReference type="EC" id="3.1.4.58" evidence="2"/>
<dbReference type="InterPro" id="IPR009097">
    <property type="entry name" value="Cyclic_Pdiesterase"/>
</dbReference>
<dbReference type="Pfam" id="PF13563">
    <property type="entry name" value="2_5_RNA_ligase2"/>
    <property type="match status" value="1"/>
</dbReference>
<gene>
    <name evidence="3" type="primary">ligT</name>
    <name evidence="3" type="ORF">Sant_3303</name>
</gene>